<accession>A0A6H2H498</accession>
<gene>
    <name evidence="2" type="ORF">HGI30_16420</name>
</gene>
<dbReference type="PANTHER" id="PTHR35335">
    <property type="entry name" value="UPF0716 PROTEIN FXSA"/>
    <property type="match status" value="1"/>
</dbReference>
<keyword evidence="1" id="KW-0472">Membrane</keyword>
<keyword evidence="1" id="KW-0812">Transmembrane</keyword>
<sequence length="138" mass="14662">MLLGGAAYVLLEVVAMAWLGSRIGVGGVFLLLAGTAVLGAVLMRTHGRKAWAEMRRKMELGEPPGHALLNGLCLMAGSLLLIFPGAIGDLVGLTLVLPVTRSFYRMRLYRLLEKLLRRGGGGGFGGPGGGRFIFIGRR</sequence>
<protein>
    <submittedName>
        <fullName evidence="2">FxsA family protein</fullName>
    </submittedName>
</protein>
<evidence type="ECO:0000313" key="3">
    <source>
        <dbReference type="Proteomes" id="UP000502136"/>
    </source>
</evidence>
<dbReference type="NCBIfam" id="NF008528">
    <property type="entry name" value="PRK11463.1-2"/>
    <property type="match status" value="1"/>
</dbReference>
<dbReference type="Pfam" id="PF04186">
    <property type="entry name" value="FxsA"/>
    <property type="match status" value="1"/>
</dbReference>
<reference evidence="2 3" key="1">
    <citation type="submission" date="2020-04" db="EMBL/GenBank/DDBJ databases">
        <title>Novel Paenibacillus strain UniB2 isolated from commercial digestive syrup.</title>
        <authorList>
            <person name="Thorat V."/>
            <person name="Kirdat K."/>
            <person name="Tiwarekar B."/>
            <person name="Yadav A."/>
        </authorList>
    </citation>
    <scope>NUCLEOTIDE SEQUENCE [LARGE SCALE GENOMIC DNA]</scope>
    <source>
        <strain evidence="2 3">UniB2</strain>
    </source>
</reference>
<dbReference type="AlphaFoldDB" id="A0A6H2H498"/>
<dbReference type="GO" id="GO:0016020">
    <property type="term" value="C:membrane"/>
    <property type="evidence" value="ECO:0007669"/>
    <property type="project" value="InterPro"/>
</dbReference>
<feature type="transmembrane region" description="Helical" evidence="1">
    <location>
        <begin position="25"/>
        <end position="43"/>
    </location>
</feature>
<dbReference type="KEGG" id="palr:HGI30_16420"/>
<dbReference type="EMBL" id="CP051428">
    <property type="protein sequence ID" value="QJC54419.1"/>
    <property type="molecule type" value="Genomic_DNA"/>
</dbReference>
<evidence type="ECO:0000256" key="1">
    <source>
        <dbReference type="SAM" id="Phobius"/>
    </source>
</evidence>
<proteinExistence type="predicted"/>
<keyword evidence="1" id="KW-1133">Transmembrane helix</keyword>
<dbReference type="PANTHER" id="PTHR35335:SF1">
    <property type="entry name" value="UPF0716 PROTEIN FXSA"/>
    <property type="match status" value="1"/>
</dbReference>
<dbReference type="InterPro" id="IPR007313">
    <property type="entry name" value="FxsA"/>
</dbReference>
<keyword evidence="3" id="KW-1185">Reference proteome</keyword>
<feature type="transmembrane region" description="Helical" evidence="1">
    <location>
        <begin position="64"/>
        <end position="84"/>
    </location>
</feature>
<name>A0A6H2H498_9BACL</name>
<organism evidence="2 3">
    <name type="scientific">Paenibacillus albicereus</name>
    <dbReference type="NCBI Taxonomy" id="2726185"/>
    <lineage>
        <taxon>Bacteria</taxon>
        <taxon>Bacillati</taxon>
        <taxon>Bacillota</taxon>
        <taxon>Bacilli</taxon>
        <taxon>Bacillales</taxon>
        <taxon>Paenibacillaceae</taxon>
        <taxon>Paenibacillus</taxon>
    </lineage>
</organism>
<dbReference type="Proteomes" id="UP000502136">
    <property type="component" value="Chromosome"/>
</dbReference>
<evidence type="ECO:0000313" key="2">
    <source>
        <dbReference type="EMBL" id="QJC54419.1"/>
    </source>
</evidence>